<dbReference type="EMBL" id="JAMXHT010000001">
    <property type="protein sequence ID" value="MCO5396675.1"/>
    <property type="molecule type" value="Genomic_DNA"/>
</dbReference>
<comment type="caution">
    <text evidence="1">The sequence shown here is derived from an EMBL/GenBank/DDBJ whole genome shotgun (WGS) entry which is preliminary data.</text>
</comment>
<dbReference type="RefSeq" id="WP_252675656.1">
    <property type="nucleotide sequence ID" value="NZ_JAMXHT010000001.1"/>
</dbReference>
<accession>A0ABT1AE54</accession>
<evidence type="ECO:0000313" key="2">
    <source>
        <dbReference type="Proteomes" id="UP001162811"/>
    </source>
</evidence>
<organism evidence="1 2">
    <name type="scientific">Ralstonia soli</name>
    <dbReference type="NCBI Taxonomy" id="2953896"/>
    <lineage>
        <taxon>Bacteria</taxon>
        <taxon>Pseudomonadati</taxon>
        <taxon>Pseudomonadota</taxon>
        <taxon>Betaproteobacteria</taxon>
        <taxon>Burkholderiales</taxon>
        <taxon>Burkholderiaceae</taxon>
        <taxon>Ralstonia</taxon>
    </lineage>
</organism>
<evidence type="ECO:0000313" key="1">
    <source>
        <dbReference type="EMBL" id="MCO5396675.1"/>
    </source>
</evidence>
<name>A0ABT1AE54_9RALS</name>
<gene>
    <name evidence="1" type="ORF">NG900_00515</name>
</gene>
<reference evidence="1" key="1">
    <citation type="submission" date="2022-06" db="EMBL/GenBank/DDBJ databases">
        <authorList>
            <person name="Lu C.-H."/>
        </authorList>
    </citation>
    <scope>NUCLEOTIDE SEQUENCE</scope>
    <source>
        <strain evidence="1">21MJYT02-11</strain>
    </source>
</reference>
<sequence length="83" mass="8998">MQQLSHRGWGAFRRAISSTDIKDYSAYPSLDGDLGPHTVGPETVDLSILQRLGSSYVKASTSSQCSKYGRDLSFVALDADAPF</sequence>
<keyword evidence="2" id="KW-1185">Reference proteome</keyword>
<dbReference type="Proteomes" id="UP001162811">
    <property type="component" value="Unassembled WGS sequence"/>
</dbReference>
<protein>
    <submittedName>
        <fullName evidence="1">Uncharacterized protein</fullName>
    </submittedName>
</protein>
<proteinExistence type="predicted"/>
<reference evidence="1" key="2">
    <citation type="journal article" date="2023" name="Front. Microbiol.">
        <title>Ralstonia chuxiongensis sp. nov., Ralstonia mojiangensis sp. nov., and Ralstonia soli sp. nov., isolated from tobacco fields, are three novel species in the family Burkholderiaceae.</title>
        <authorList>
            <person name="Lu C.H."/>
            <person name="Zhang Y.Y."/>
            <person name="Jiang N."/>
            <person name="Chen W."/>
            <person name="Shao X."/>
            <person name="Zhao Z.M."/>
            <person name="Lu W.L."/>
            <person name="Hu X."/>
            <person name="Xi Y.X."/>
            <person name="Zou S.Y."/>
            <person name="Wei Q.J."/>
            <person name="Lin Z.L."/>
            <person name="Gong L."/>
            <person name="Gai X.T."/>
            <person name="Zhang L.Q."/>
            <person name="Li J.Y."/>
            <person name="Jin Y."/>
            <person name="Xia Z.Y."/>
        </authorList>
    </citation>
    <scope>NUCLEOTIDE SEQUENCE</scope>
    <source>
        <strain evidence="1">21MJYT02-11</strain>
    </source>
</reference>